<dbReference type="SUPFAM" id="SSF51735">
    <property type="entry name" value="NAD(P)-binding Rossmann-fold domains"/>
    <property type="match status" value="1"/>
</dbReference>
<dbReference type="CDD" id="cd05233">
    <property type="entry name" value="SDR_c"/>
    <property type="match status" value="1"/>
</dbReference>
<name>A0ABV1SHZ5_9RHOB</name>
<dbReference type="Pfam" id="PF00106">
    <property type="entry name" value="adh_short"/>
    <property type="match status" value="1"/>
</dbReference>
<reference evidence="3 4" key="1">
    <citation type="submission" date="2024-01" db="EMBL/GenBank/DDBJ databases">
        <authorList>
            <person name="Deng Y."/>
            <person name="Su J."/>
        </authorList>
    </citation>
    <scope>NUCLEOTIDE SEQUENCE [LARGE SCALE GENOMIC DNA]</scope>
    <source>
        <strain evidence="3 4">CPCC 100088</strain>
    </source>
</reference>
<dbReference type="PANTHER" id="PTHR44196:SF4">
    <property type="entry name" value="SHORT CHAIN DEHYDROGENASE"/>
    <property type="match status" value="1"/>
</dbReference>
<dbReference type="EMBL" id="JAYWLC010000009">
    <property type="protein sequence ID" value="MER5172519.1"/>
    <property type="molecule type" value="Genomic_DNA"/>
</dbReference>
<evidence type="ECO:0000313" key="3">
    <source>
        <dbReference type="EMBL" id="MER5172519.1"/>
    </source>
</evidence>
<dbReference type="RefSeq" id="WP_350937396.1">
    <property type="nucleotide sequence ID" value="NZ_JAYWLC010000009.1"/>
</dbReference>
<gene>
    <name evidence="3" type="ORF">VSX56_12120</name>
</gene>
<protein>
    <submittedName>
        <fullName evidence="3">SDR family NAD(P)-dependent oxidoreductase</fullName>
    </submittedName>
</protein>
<dbReference type="InterPro" id="IPR002347">
    <property type="entry name" value="SDR_fam"/>
</dbReference>
<proteinExistence type="inferred from homology"/>
<accession>A0ABV1SHZ5</accession>
<reference evidence="3 4" key="2">
    <citation type="submission" date="2024-06" db="EMBL/GenBank/DDBJ databases">
        <title>Thioclava kandeliae sp. nov. from a rhizosphere soil sample of Kandelia candel in a mangrove.</title>
        <authorList>
            <person name="Mu T."/>
        </authorList>
    </citation>
    <scope>NUCLEOTIDE SEQUENCE [LARGE SCALE GENOMIC DNA]</scope>
    <source>
        <strain evidence="3 4">CPCC 100088</strain>
    </source>
</reference>
<evidence type="ECO:0000256" key="2">
    <source>
        <dbReference type="ARBA" id="ARBA00023002"/>
    </source>
</evidence>
<dbReference type="InterPro" id="IPR036291">
    <property type="entry name" value="NAD(P)-bd_dom_sf"/>
</dbReference>
<keyword evidence="4" id="KW-1185">Reference proteome</keyword>
<dbReference type="PRINTS" id="PR00081">
    <property type="entry name" value="GDHRDH"/>
</dbReference>
<evidence type="ECO:0000313" key="4">
    <source>
        <dbReference type="Proteomes" id="UP001438953"/>
    </source>
</evidence>
<dbReference type="Proteomes" id="UP001438953">
    <property type="component" value="Unassembled WGS sequence"/>
</dbReference>
<sequence>MPHDRLALITGASRGLGAGLAEALAARGYHIMAVARTVGALEELDDRIQAKGGRATLAPLDLKDPAQVQHMGQAIATRWGGVDLWCHTAIHGTPLSPAAHIAQKDMEAAIAINLTLPAMLIPMMEPLLRARTGQAVFFDDTHGGEKFFGSYGATKAAQIALARSWAAETATIGPKVSILSPRPMPTGLRARFFPGEDRAPLTRPRDEAQRLIDCLLPQPA</sequence>
<dbReference type="Gene3D" id="3.40.50.720">
    <property type="entry name" value="NAD(P)-binding Rossmann-like Domain"/>
    <property type="match status" value="1"/>
</dbReference>
<organism evidence="3 4">
    <name type="scientific">Thioclava kandeliae</name>
    <dbReference type="NCBI Taxonomy" id="3070818"/>
    <lineage>
        <taxon>Bacteria</taxon>
        <taxon>Pseudomonadati</taxon>
        <taxon>Pseudomonadota</taxon>
        <taxon>Alphaproteobacteria</taxon>
        <taxon>Rhodobacterales</taxon>
        <taxon>Paracoccaceae</taxon>
        <taxon>Thioclava</taxon>
    </lineage>
</organism>
<keyword evidence="2" id="KW-0560">Oxidoreductase</keyword>
<comment type="caution">
    <text evidence="3">The sequence shown here is derived from an EMBL/GenBank/DDBJ whole genome shotgun (WGS) entry which is preliminary data.</text>
</comment>
<evidence type="ECO:0000256" key="1">
    <source>
        <dbReference type="ARBA" id="ARBA00006484"/>
    </source>
</evidence>
<dbReference type="PANTHER" id="PTHR44196">
    <property type="entry name" value="DEHYDROGENASE/REDUCTASE SDR FAMILY MEMBER 7B"/>
    <property type="match status" value="1"/>
</dbReference>
<comment type="similarity">
    <text evidence="1">Belongs to the short-chain dehydrogenases/reductases (SDR) family.</text>
</comment>